<dbReference type="Ensembl" id="ENSCJAT00000117679.1">
    <property type="protein sequence ID" value="ENSCJAP00000083469.1"/>
    <property type="gene ID" value="ENSCJAG00000060151.2"/>
</dbReference>
<evidence type="ECO:0000313" key="1">
    <source>
        <dbReference type="Ensembl" id="ENSCJAP00000083469.1"/>
    </source>
</evidence>
<organism evidence="1 2">
    <name type="scientific">Callithrix jacchus</name>
    <name type="common">White-tufted-ear marmoset</name>
    <name type="synonym">Simia Jacchus</name>
    <dbReference type="NCBI Taxonomy" id="9483"/>
    <lineage>
        <taxon>Eukaryota</taxon>
        <taxon>Metazoa</taxon>
        <taxon>Chordata</taxon>
        <taxon>Craniata</taxon>
        <taxon>Vertebrata</taxon>
        <taxon>Euteleostomi</taxon>
        <taxon>Mammalia</taxon>
        <taxon>Eutheria</taxon>
        <taxon>Euarchontoglires</taxon>
        <taxon>Primates</taxon>
        <taxon>Haplorrhini</taxon>
        <taxon>Platyrrhini</taxon>
        <taxon>Cebidae</taxon>
        <taxon>Callitrichinae</taxon>
        <taxon>Callithrix</taxon>
        <taxon>Callithrix</taxon>
    </lineage>
</organism>
<sequence>MFIAALCTIAKTWNQPKCPSMIDWTKKMWYRYTMGYYAVIKNDEFMSFVGTRMNLETIILSKVTQEQKAKHCIFSPTHRIQWLWYFLGVKE</sequence>
<protein>
    <submittedName>
        <fullName evidence="1">Uncharacterized protein</fullName>
    </submittedName>
</protein>
<dbReference type="Proteomes" id="UP000008225">
    <property type="component" value="Chromosome 11"/>
</dbReference>
<proteinExistence type="predicted"/>
<reference evidence="1" key="2">
    <citation type="submission" date="2025-08" db="UniProtKB">
        <authorList>
            <consortium name="Ensembl"/>
        </authorList>
    </citation>
    <scope>IDENTIFICATION</scope>
</reference>
<dbReference type="AlphaFoldDB" id="A0A8I4A1K9"/>
<evidence type="ECO:0000313" key="2">
    <source>
        <dbReference type="Proteomes" id="UP000008225"/>
    </source>
</evidence>
<keyword evidence="2" id="KW-1185">Reference proteome</keyword>
<accession>A0A8I4A1K9</accession>
<dbReference type="GeneTree" id="ENSGT01150000286925"/>
<reference evidence="1" key="3">
    <citation type="submission" date="2025-09" db="UniProtKB">
        <authorList>
            <consortium name="Ensembl"/>
        </authorList>
    </citation>
    <scope>IDENTIFICATION</scope>
</reference>
<name>A0A8I4A1K9_CALJA</name>
<reference evidence="1 2" key="1">
    <citation type="submission" date="2009-03" db="EMBL/GenBank/DDBJ databases">
        <authorList>
            <person name="Warren W."/>
            <person name="Ye L."/>
            <person name="Minx P."/>
            <person name="Worley K."/>
            <person name="Gibbs R."/>
            <person name="Wilson R.K."/>
        </authorList>
    </citation>
    <scope>NUCLEOTIDE SEQUENCE [LARGE SCALE GENOMIC DNA]</scope>
</reference>